<comment type="caution">
    <text evidence="3">The sequence shown here is derived from an EMBL/GenBank/DDBJ whole genome shotgun (WGS) entry which is preliminary data.</text>
</comment>
<name>A0A7J6KM40_PEROL</name>
<proteinExistence type="predicted"/>
<evidence type="ECO:0000313" key="4">
    <source>
        <dbReference type="Proteomes" id="UP000570595"/>
    </source>
</evidence>
<organism evidence="3 5">
    <name type="scientific">Perkinsus olseni</name>
    <name type="common">Perkinsus atlanticus</name>
    <dbReference type="NCBI Taxonomy" id="32597"/>
    <lineage>
        <taxon>Eukaryota</taxon>
        <taxon>Sar</taxon>
        <taxon>Alveolata</taxon>
        <taxon>Perkinsozoa</taxon>
        <taxon>Perkinsea</taxon>
        <taxon>Perkinsida</taxon>
        <taxon>Perkinsidae</taxon>
        <taxon>Perkinsus</taxon>
    </lineage>
</organism>
<sequence length="315" mass="35623">DDNSYIADYLMAVRAYNMTPRLWANLPPAELHFTYGVRVPGERGEYSDEVDWDALKMKYIDTDTIKFMRDGLLVLEDARKDAEVRLYEYLDLWRIRQERNLERMAKNNDRVYSPKLFDIVFTSKSPQHRIGHHLDTIWSGPHTVTGLKGSSVVEVIPGIIFPGLGGVDIDDVDDSRVMVPEQYGKPEVFALKNVVHAAALQGVIYEYLDRGVRVYLDADGTLKEMKLQDGDDDCELVRRARAKTELKRLAKKAEEAEGLGSPQGSLLPPGVEPLDSVEDEDDVQLPPNVNPDVSSEEEPSDSSEEDDTEDRRIVD</sequence>
<reference evidence="4 5" key="1">
    <citation type="submission" date="2020-04" db="EMBL/GenBank/DDBJ databases">
        <title>Perkinsus olseni comparative genomics.</title>
        <authorList>
            <person name="Bogema D.R."/>
        </authorList>
    </citation>
    <scope>NUCLEOTIDE SEQUENCE [LARGE SCALE GENOMIC DNA]</scope>
    <source>
        <strain evidence="2">ATCC PRA-179</strain>
        <strain evidence="3">ATCC PRA-31</strain>
    </source>
</reference>
<evidence type="ECO:0000313" key="2">
    <source>
        <dbReference type="EMBL" id="KAF4647711.1"/>
    </source>
</evidence>
<gene>
    <name evidence="3" type="ORF">FOL46_003378</name>
    <name evidence="2" type="ORF">FOZ61_003811</name>
</gene>
<protein>
    <submittedName>
        <fullName evidence="3">Uncharacterized protein</fullName>
    </submittedName>
</protein>
<dbReference type="AlphaFoldDB" id="A0A7J6KM40"/>
<feature type="compositionally biased region" description="Acidic residues" evidence="1">
    <location>
        <begin position="294"/>
        <end position="308"/>
    </location>
</feature>
<evidence type="ECO:0000313" key="3">
    <source>
        <dbReference type="EMBL" id="KAF4648070.1"/>
    </source>
</evidence>
<evidence type="ECO:0000256" key="1">
    <source>
        <dbReference type="SAM" id="MobiDB-lite"/>
    </source>
</evidence>
<dbReference type="EMBL" id="JABAHT010002205">
    <property type="protein sequence ID" value="KAF4647711.1"/>
    <property type="molecule type" value="Genomic_DNA"/>
</dbReference>
<feature type="region of interest" description="Disordered" evidence="1">
    <location>
        <begin position="252"/>
        <end position="315"/>
    </location>
</feature>
<dbReference type="Proteomes" id="UP000572268">
    <property type="component" value="Unassembled WGS sequence"/>
</dbReference>
<accession>A0A7J6KM40</accession>
<evidence type="ECO:0000313" key="5">
    <source>
        <dbReference type="Proteomes" id="UP000572268"/>
    </source>
</evidence>
<feature type="non-terminal residue" evidence="3">
    <location>
        <position position="315"/>
    </location>
</feature>
<dbReference type="Proteomes" id="UP000570595">
    <property type="component" value="Unassembled WGS sequence"/>
</dbReference>
<dbReference type="OrthoDB" id="10381459at2759"/>
<dbReference type="EMBL" id="JABANN010002194">
    <property type="protein sequence ID" value="KAF4648070.1"/>
    <property type="molecule type" value="Genomic_DNA"/>
</dbReference>
<feature type="non-terminal residue" evidence="3">
    <location>
        <position position="1"/>
    </location>
</feature>